<dbReference type="KEGG" id="ccai:NAS2_0322"/>
<name>A0A4P2VB27_9ARCH</name>
<dbReference type="OrthoDB" id="7144at2157"/>
<keyword evidence="1 5" id="KW-0699">rRNA-binding</keyword>
<evidence type="ECO:0000256" key="4">
    <source>
        <dbReference type="ARBA" id="ARBA00023274"/>
    </source>
</evidence>
<keyword evidence="4 5" id="KW-0687">Ribonucleoprotein</keyword>
<feature type="domain" description="Large ribosomal subunit protein uL6 alpha-beta" evidence="6">
    <location>
        <begin position="20"/>
        <end position="88"/>
    </location>
</feature>
<dbReference type="InterPro" id="IPR000702">
    <property type="entry name" value="Ribosomal_uL6-like"/>
</dbReference>
<dbReference type="PANTHER" id="PTHR11655">
    <property type="entry name" value="60S/50S RIBOSOMAL PROTEIN L6/L9"/>
    <property type="match status" value="1"/>
</dbReference>
<dbReference type="Gene3D" id="3.90.930.12">
    <property type="entry name" value="Ribosomal protein L6, alpha-beta domain"/>
    <property type="match status" value="2"/>
</dbReference>
<dbReference type="NCBIfam" id="TIGR03653">
    <property type="entry name" value="uL6_arch"/>
    <property type="match status" value="1"/>
</dbReference>
<keyword evidence="3 5" id="KW-0689">Ribosomal protein</keyword>
<dbReference type="EMBL" id="AP018732">
    <property type="protein sequence ID" value="BBE41714.1"/>
    <property type="molecule type" value="Genomic_DNA"/>
</dbReference>
<dbReference type="GO" id="GO:0003735">
    <property type="term" value="F:structural constituent of ribosome"/>
    <property type="evidence" value="ECO:0007669"/>
    <property type="project" value="UniProtKB-UniRule"/>
</dbReference>
<dbReference type="NCBIfam" id="NF004037">
    <property type="entry name" value="PRK05518.1"/>
    <property type="match status" value="1"/>
</dbReference>
<dbReference type="GO" id="GO:0019843">
    <property type="term" value="F:rRNA binding"/>
    <property type="evidence" value="ECO:0007669"/>
    <property type="project" value="UniProtKB-UniRule"/>
</dbReference>
<dbReference type="AlphaFoldDB" id="A0A4P2VB27"/>
<evidence type="ECO:0000256" key="1">
    <source>
        <dbReference type="ARBA" id="ARBA00022730"/>
    </source>
</evidence>
<dbReference type="PANTHER" id="PTHR11655:SF16">
    <property type="entry name" value="60S RIBOSOMAL PROTEIN L9"/>
    <property type="match status" value="1"/>
</dbReference>
<dbReference type="InterPro" id="IPR020040">
    <property type="entry name" value="Ribosomal_uL6_a/b-dom"/>
</dbReference>
<evidence type="ECO:0000256" key="3">
    <source>
        <dbReference type="ARBA" id="ARBA00022980"/>
    </source>
</evidence>
<dbReference type="HAMAP" id="MF_01365_A">
    <property type="entry name" value="Ribosomal_uL6_A"/>
    <property type="match status" value="1"/>
</dbReference>
<dbReference type="Proteomes" id="UP000509448">
    <property type="component" value="Chromosome"/>
</dbReference>
<dbReference type="Pfam" id="PF00347">
    <property type="entry name" value="Ribosomal_L6"/>
    <property type="match status" value="2"/>
</dbReference>
<feature type="domain" description="Large ribosomal subunit protein uL6 alpha-beta" evidence="6">
    <location>
        <begin position="103"/>
        <end position="178"/>
    </location>
</feature>
<evidence type="ECO:0000256" key="5">
    <source>
        <dbReference type="HAMAP-Rule" id="MF_01365"/>
    </source>
</evidence>
<comment type="similarity">
    <text evidence="5">Belongs to the universal ribosomal protein uL6 family.</text>
</comment>
<dbReference type="InterPro" id="IPR036789">
    <property type="entry name" value="Ribosomal_uL6-like_a/b-dom_sf"/>
</dbReference>
<organism evidence="7 8">
    <name type="scientific">Conexivisphaera calida</name>
    <dbReference type="NCBI Taxonomy" id="1874277"/>
    <lineage>
        <taxon>Archaea</taxon>
        <taxon>Nitrososphaerota</taxon>
        <taxon>Conexivisphaeria</taxon>
        <taxon>Conexivisphaerales</taxon>
        <taxon>Conexivisphaeraceae</taxon>
        <taxon>Conexivisphaera</taxon>
    </lineage>
</organism>
<evidence type="ECO:0000256" key="2">
    <source>
        <dbReference type="ARBA" id="ARBA00022884"/>
    </source>
</evidence>
<dbReference type="PROSITE" id="PS00700">
    <property type="entry name" value="RIBOSOMAL_L6_2"/>
    <property type="match status" value="1"/>
</dbReference>
<dbReference type="FunFam" id="3.90.930.12:FF:000008">
    <property type="entry name" value="50S ribosomal protein L6"/>
    <property type="match status" value="1"/>
</dbReference>
<accession>A0A4P2VB27</accession>
<dbReference type="RefSeq" id="WP_174448023.1">
    <property type="nucleotide sequence ID" value="NZ_AP018732.1"/>
</dbReference>
<keyword evidence="2 5" id="KW-0694">RNA-binding</keyword>
<dbReference type="GO" id="GO:0002181">
    <property type="term" value="P:cytoplasmic translation"/>
    <property type="evidence" value="ECO:0007669"/>
    <property type="project" value="TreeGrafter"/>
</dbReference>
<evidence type="ECO:0000313" key="7">
    <source>
        <dbReference type="EMBL" id="BBE41714.1"/>
    </source>
</evidence>
<reference evidence="7 8" key="1">
    <citation type="journal article" date="2019" name="ISME J.">
        <title>Isolation and characterization of a thermophilic sulfur- and iron-reducing thaumarchaeote from a terrestrial acidic hot spring.</title>
        <authorList>
            <person name="Kato S."/>
            <person name="Itoh T."/>
            <person name="Yuki M."/>
            <person name="Nagamori M."/>
            <person name="Ohnishi M."/>
            <person name="Uematsu K."/>
            <person name="Suzuki K."/>
            <person name="Takashina T."/>
            <person name="Ohkuma M."/>
        </authorList>
    </citation>
    <scope>NUCLEOTIDE SEQUENCE [LARGE SCALE GENOMIC DNA]</scope>
    <source>
        <strain evidence="7 8">NAS-02</strain>
    </source>
</reference>
<gene>
    <name evidence="5" type="primary">rpl6</name>
    <name evidence="7" type="ORF">NAS2_0322</name>
</gene>
<dbReference type="SUPFAM" id="SSF56053">
    <property type="entry name" value="Ribosomal protein L6"/>
    <property type="match status" value="2"/>
</dbReference>
<comment type="function">
    <text evidence="5">This protein binds to the 23S rRNA, and is important in its secondary structure. It is located near the subunit interface in the base of the L7/L12 stalk, and near the tRNA binding site of the peptidyltransferase center.</text>
</comment>
<dbReference type="GO" id="GO:0022625">
    <property type="term" value="C:cytosolic large ribosomal subunit"/>
    <property type="evidence" value="ECO:0007669"/>
    <property type="project" value="UniProtKB-UniRule"/>
</dbReference>
<comment type="subunit">
    <text evidence="5">Part of the 50S ribosomal subunit.</text>
</comment>
<protein>
    <recommendedName>
        <fullName evidence="5">Large ribosomal subunit protein uL6</fullName>
    </recommendedName>
</protein>
<dbReference type="InterPro" id="IPR019907">
    <property type="entry name" value="Ribosomal_uL6_arc"/>
</dbReference>
<keyword evidence="8" id="KW-1185">Reference proteome</keyword>
<dbReference type="GeneID" id="55584140"/>
<dbReference type="InterPro" id="IPR002359">
    <property type="entry name" value="Ribosomal_uL6_CS2"/>
</dbReference>
<evidence type="ECO:0000313" key="8">
    <source>
        <dbReference type="Proteomes" id="UP000509448"/>
    </source>
</evidence>
<sequence>MSTEQAELIVGDGYAEVVLPKGVTASMDGQILRVSGPLGSCERDVSKIPVKVEVSGGRVRITPLLRKKRGRAILGTMSSHVRNMAVGVVRGYVYRLKIVYSHFPMTVKVKGDEVQIDNFLGEKTPRRAKIVGAGTEVSVEGDDVVVKGPCLESVSQTAANIEQSTRIKKKDPRVFMDGVYIYERKLPARS</sequence>
<evidence type="ECO:0000259" key="6">
    <source>
        <dbReference type="Pfam" id="PF00347"/>
    </source>
</evidence>
<proteinExistence type="inferred from homology"/>
<dbReference type="PIRSF" id="PIRSF002162">
    <property type="entry name" value="Ribosomal_L6"/>
    <property type="match status" value="1"/>
</dbReference>